<evidence type="ECO:0000313" key="2">
    <source>
        <dbReference type="EMBL" id="PMB83019.1"/>
    </source>
</evidence>
<evidence type="ECO:0000313" key="3">
    <source>
        <dbReference type="Proteomes" id="UP000239920"/>
    </source>
</evidence>
<dbReference type="OrthoDB" id="2135943at2"/>
<comment type="caution">
    <text evidence="2">The sequence shown here is derived from an EMBL/GenBank/DDBJ whole genome shotgun (WGS) entry which is preliminary data.</text>
</comment>
<reference evidence="2 3" key="1">
    <citation type="submission" date="2017-09" db="EMBL/GenBank/DDBJ databases">
        <title>Bacterial strain isolated from the female urinary microbiota.</title>
        <authorList>
            <person name="Thomas-White K."/>
            <person name="Kumar N."/>
            <person name="Forster S."/>
            <person name="Putonti C."/>
            <person name="Lawley T."/>
            <person name="Wolfe A.J."/>
        </authorList>
    </citation>
    <scope>NUCLEOTIDE SEQUENCE [LARGE SCALE GENOMIC DNA]</scope>
    <source>
        <strain evidence="2 3">UMB0683</strain>
    </source>
</reference>
<organism evidence="2 3">
    <name type="scientific">Limosilactobacillus pontis</name>
    <dbReference type="NCBI Taxonomy" id="35787"/>
    <lineage>
        <taxon>Bacteria</taxon>
        <taxon>Bacillati</taxon>
        <taxon>Bacillota</taxon>
        <taxon>Bacilli</taxon>
        <taxon>Lactobacillales</taxon>
        <taxon>Lactobacillaceae</taxon>
        <taxon>Limosilactobacillus</taxon>
    </lineage>
</organism>
<dbReference type="AlphaFoldDB" id="A0A2J6NNX3"/>
<dbReference type="GO" id="GO:0016020">
    <property type="term" value="C:membrane"/>
    <property type="evidence" value="ECO:0007669"/>
    <property type="project" value="InterPro"/>
</dbReference>
<dbReference type="RefSeq" id="WP_104688124.1">
    <property type="nucleotide sequence ID" value="NZ_JBKTHY010000014.1"/>
</dbReference>
<feature type="domain" description="Regulatory protein YycH-like" evidence="1">
    <location>
        <begin position="38"/>
        <end position="260"/>
    </location>
</feature>
<dbReference type="Proteomes" id="UP000239920">
    <property type="component" value="Unassembled WGS sequence"/>
</dbReference>
<gene>
    <name evidence="2" type="ORF">CK797_01890</name>
</gene>
<sequence>MNFKRIQWIFLFAFLLFDLVVAGSLFLQNRFTISSSAPNRQEVILKEMRADEITCIPLSRHAQSGYYIAGTRSGENGELNQQANRLRDQNYHFSSDELASDLETGVKVNPKHPEKRLDRLVRDDHSIALGSHYQYDAQLSDQHTVVYTQRLAGRTLKSPDGQIRFRVNNDHEVLGYTQTYLEGAKILRPKANTISQQHAVTWLYKHNLIPNNSQVRWAELAYTKLLNTSSHNQAVYVPTWIIEVRTKNDDTVQQLRVNAFNSTIMRSTPGSVNTSSLGK</sequence>
<dbReference type="Pfam" id="PF09648">
    <property type="entry name" value="YycI"/>
    <property type="match status" value="1"/>
</dbReference>
<proteinExistence type="predicted"/>
<evidence type="ECO:0000259" key="1">
    <source>
        <dbReference type="Pfam" id="PF09648"/>
    </source>
</evidence>
<protein>
    <recommendedName>
        <fullName evidence="1">Regulatory protein YycH-like domain-containing protein</fullName>
    </recommendedName>
</protein>
<dbReference type="EMBL" id="PNFV01000002">
    <property type="protein sequence ID" value="PMB83019.1"/>
    <property type="molecule type" value="Genomic_DNA"/>
</dbReference>
<name>A0A2J6NNX3_9LACO</name>
<dbReference type="Gene3D" id="2.40.128.690">
    <property type="entry name" value="YycH protein, domain 3-like"/>
    <property type="match status" value="1"/>
</dbReference>
<accession>A0A2J6NNX3</accession>
<dbReference type="InterPro" id="IPR018604">
    <property type="entry name" value="YycI-like"/>
</dbReference>